<dbReference type="Pfam" id="PF00201">
    <property type="entry name" value="UDPGT"/>
    <property type="match status" value="1"/>
</dbReference>
<dbReference type="GO" id="GO:0008194">
    <property type="term" value="F:UDP-glycosyltransferase activity"/>
    <property type="evidence" value="ECO:0007669"/>
    <property type="project" value="InterPro"/>
</dbReference>
<evidence type="ECO:0000256" key="1">
    <source>
        <dbReference type="ARBA" id="ARBA00001933"/>
    </source>
</evidence>
<dbReference type="InterPro" id="IPR004839">
    <property type="entry name" value="Aminotransferase_I/II_large"/>
</dbReference>
<dbReference type="Gene3D" id="3.40.640.10">
    <property type="entry name" value="Type I PLP-dependent aspartate aminotransferase-like (Major domain)"/>
    <property type="match status" value="1"/>
</dbReference>
<feature type="domain" description="Aminotransferase class I/classII large" evidence="7">
    <location>
        <begin position="485"/>
        <end position="869"/>
    </location>
</feature>
<evidence type="ECO:0000256" key="2">
    <source>
        <dbReference type="ARBA" id="ARBA00007441"/>
    </source>
</evidence>
<dbReference type="InterPro" id="IPR050859">
    <property type="entry name" value="Class-I_PLP-dep_aminotransf"/>
</dbReference>
<dbReference type="SUPFAM" id="SSF53383">
    <property type="entry name" value="PLP-dependent transferases"/>
    <property type="match status" value="1"/>
</dbReference>
<keyword evidence="6" id="KW-0663">Pyridoxal phosphate</keyword>
<reference evidence="8" key="1">
    <citation type="submission" date="2021-02" db="EMBL/GenBank/DDBJ databases">
        <authorList>
            <person name="Dougan E. K."/>
            <person name="Rhodes N."/>
            <person name="Thang M."/>
            <person name="Chan C."/>
        </authorList>
    </citation>
    <scope>NUCLEOTIDE SEQUENCE</scope>
</reference>
<gene>
    <name evidence="8" type="ORF">PGLA2088_LOCUS45974</name>
</gene>
<dbReference type="FunFam" id="3.90.1150.10:FF:000166">
    <property type="entry name" value="Kynurenine/alpha-aminoadipate aminotransferase, mitochondrial"/>
    <property type="match status" value="1"/>
</dbReference>
<dbReference type="GO" id="GO:0008483">
    <property type="term" value="F:transaminase activity"/>
    <property type="evidence" value="ECO:0007669"/>
    <property type="project" value="UniProtKB-KW"/>
</dbReference>
<accession>A0A813LK62</accession>
<dbReference type="EMBL" id="CAJNNW010035995">
    <property type="protein sequence ID" value="CAE8731328.1"/>
    <property type="molecule type" value="Genomic_DNA"/>
</dbReference>
<dbReference type="InterPro" id="IPR002213">
    <property type="entry name" value="UDP_glucos_trans"/>
</dbReference>
<dbReference type="GO" id="GO:0030170">
    <property type="term" value="F:pyridoxal phosphate binding"/>
    <property type="evidence" value="ECO:0007669"/>
    <property type="project" value="InterPro"/>
</dbReference>
<evidence type="ECO:0000259" key="7">
    <source>
        <dbReference type="Pfam" id="PF00155"/>
    </source>
</evidence>
<name>A0A813LK62_POLGL</name>
<evidence type="ECO:0000256" key="6">
    <source>
        <dbReference type="ARBA" id="ARBA00022898"/>
    </source>
</evidence>
<sequence length="881" mass="96357">MEPGRPLTVALASLPFVGHSSPLALMGEKLLQEGVHLQFLLSKADSRIDRCKSVLLGDERVQFVLVDDGIESQLMVWNTLPPGNCCEAALPAWIEAVGKLSPRPDILIADSHTFHAAYAADALGIPFALNVPDSFCLLFLLAETVVPQNLPELAMLFLTRLDVPFRRHMAALHHKARFHLATSFPAWEGSTAAWPENIFAVGPQGPRHLEEKGAIPPEFVFCFDDSKLPVVYVSTGSNFALTKKQCKILYRGLSKVPDVRYIWALRVDFQEALEAVDASRFHLVDWAPQKDILASPAVKAIVYHGGFNGICEALQEAKPLLLVPIEGDQFVNADNAVMKGVALQVNRDRFSAHEVAEKMQRLLSEPRFAEAAKLMQESIMSTGGAPKSVQVIKASILGQSYAKSCLNPASPRWSAFWAYVSPRVVMRSSCDLHVHCDGLLSDYDAFLTDYDAFLTDYDAFLTETSRSRRPSAIRALQPLLQVPGMISLGAGNPNPDAFPFESATFKLKDGGSVAIDSNLMQEALQYGPSNGLPALMAWVRQLVASEHRPPRPDADWEVVITTGSQDGISKVCDMLVSRGDRVLVEEPCYPGALGVLLPLGACLVGVATDGEGLIPESLKAILESWDSGTPKPRLLYTVPTGQNPSGATMSANRRQAVYALAQRHNLLILEDDPYYFLQLDGSESATPGFHRPPHSFLSLDCDGRVVRFDSMSKVLSSGLRLGFATGPPQLMQRLVLHLQTAALCTSGLSQVAAVALLRQWGDEGWAAHVRAVQALYRQRRDHFLACAQQHLGNEGLAEWTVPEAGMFVWLRLNGIEDSKAFIEGPARDEKVLLVPGACFTCEEGKPSAFVRASYSVASPENTDEALRRLAVLLKGRRDARL</sequence>
<dbReference type="SUPFAM" id="SSF53756">
    <property type="entry name" value="UDP-Glycosyltransferase/glycogen phosphorylase"/>
    <property type="match status" value="1"/>
</dbReference>
<dbReference type="Gene3D" id="3.40.50.2000">
    <property type="entry name" value="Glycogen Phosphorylase B"/>
    <property type="match status" value="2"/>
</dbReference>
<protein>
    <recommendedName>
        <fullName evidence="7">Aminotransferase class I/classII large domain-containing protein</fullName>
    </recommendedName>
</protein>
<dbReference type="InterPro" id="IPR015421">
    <property type="entry name" value="PyrdxlP-dep_Trfase_major"/>
</dbReference>
<dbReference type="PANTHER" id="PTHR42790">
    <property type="entry name" value="AMINOTRANSFERASE"/>
    <property type="match status" value="1"/>
</dbReference>
<evidence type="ECO:0000313" key="8">
    <source>
        <dbReference type="EMBL" id="CAE8731328.1"/>
    </source>
</evidence>
<comment type="similarity">
    <text evidence="2">Belongs to the class-I pyridoxal-phosphate-dependent aminotransferase family.</text>
</comment>
<dbReference type="InterPro" id="IPR015424">
    <property type="entry name" value="PyrdxlP-dep_Trfase"/>
</dbReference>
<evidence type="ECO:0000256" key="5">
    <source>
        <dbReference type="ARBA" id="ARBA00022679"/>
    </source>
</evidence>
<evidence type="ECO:0000313" key="9">
    <source>
        <dbReference type="Proteomes" id="UP000626109"/>
    </source>
</evidence>
<proteinExistence type="inferred from homology"/>
<dbReference type="Pfam" id="PF00155">
    <property type="entry name" value="Aminotran_1_2"/>
    <property type="match status" value="1"/>
</dbReference>
<dbReference type="AlphaFoldDB" id="A0A813LK62"/>
<comment type="subunit">
    <text evidence="3">Homodimer.</text>
</comment>
<comment type="cofactor">
    <cofactor evidence="1">
        <name>pyridoxal 5'-phosphate</name>
        <dbReference type="ChEBI" id="CHEBI:597326"/>
    </cofactor>
</comment>
<dbReference type="CDD" id="cd00609">
    <property type="entry name" value="AAT_like"/>
    <property type="match status" value="1"/>
</dbReference>
<comment type="caution">
    <text evidence="8">The sequence shown here is derived from an EMBL/GenBank/DDBJ whole genome shotgun (WGS) entry which is preliminary data.</text>
</comment>
<dbReference type="CDD" id="cd03784">
    <property type="entry name" value="GT1_Gtf-like"/>
    <property type="match status" value="1"/>
</dbReference>
<dbReference type="GO" id="GO:1901605">
    <property type="term" value="P:alpha-amino acid metabolic process"/>
    <property type="evidence" value="ECO:0007669"/>
    <property type="project" value="TreeGrafter"/>
</dbReference>
<evidence type="ECO:0000256" key="4">
    <source>
        <dbReference type="ARBA" id="ARBA00022576"/>
    </source>
</evidence>
<dbReference type="FunFam" id="3.40.640.10:FF:000053">
    <property type="entry name" value="Aminotransferase, class I"/>
    <property type="match status" value="1"/>
</dbReference>
<keyword evidence="5" id="KW-0808">Transferase</keyword>
<evidence type="ECO:0000256" key="3">
    <source>
        <dbReference type="ARBA" id="ARBA00011738"/>
    </source>
</evidence>
<organism evidence="8 9">
    <name type="scientific">Polarella glacialis</name>
    <name type="common">Dinoflagellate</name>
    <dbReference type="NCBI Taxonomy" id="89957"/>
    <lineage>
        <taxon>Eukaryota</taxon>
        <taxon>Sar</taxon>
        <taxon>Alveolata</taxon>
        <taxon>Dinophyceae</taxon>
        <taxon>Suessiales</taxon>
        <taxon>Suessiaceae</taxon>
        <taxon>Polarella</taxon>
    </lineage>
</organism>
<dbReference type="Proteomes" id="UP000626109">
    <property type="component" value="Unassembled WGS sequence"/>
</dbReference>
<keyword evidence="4" id="KW-0032">Aminotransferase</keyword>
<dbReference type="PANTHER" id="PTHR42790:SF19">
    <property type="entry name" value="KYNURENINE_ALPHA-AMINOADIPATE AMINOTRANSFERASE, MITOCHONDRIAL"/>
    <property type="match status" value="1"/>
</dbReference>